<dbReference type="GO" id="GO:0005524">
    <property type="term" value="F:ATP binding"/>
    <property type="evidence" value="ECO:0007669"/>
    <property type="project" value="UniProtKB-KW"/>
</dbReference>
<dbReference type="AlphaFoldDB" id="A0AA36J2S4"/>
<evidence type="ECO:0000256" key="6">
    <source>
        <dbReference type="ARBA" id="ARBA00022723"/>
    </source>
</evidence>
<keyword evidence="11 13" id="KW-0324">Glycolysis</keyword>
<keyword evidence="17" id="KW-1185">Reference proteome</keyword>
<dbReference type="InterPro" id="IPR001697">
    <property type="entry name" value="Pyr_Knase"/>
</dbReference>
<keyword evidence="10 13" id="KW-0460">Magnesium</keyword>
<evidence type="ECO:0000256" key="8">
    <source>
        <dbReference type="ARBA" id="ARBA00022777"/>
    </source>
</evidence>
<dbReference type="InterPro" id="IPR040442">
    <property type="entry name" value="Pyrv_kinase-like_dom_sf"/>
</dbReference>
<comment type="cofactor">
    <cofactor evidence="1">
        <name>K(+)</name>
        <dbReference type="ChEBI" id="CHEBI:29103"/>
    </cofactor>
</comment>
<evidence type="ECO:0000256" key="12">
    <source>
        <dbReference type="ARBA" id="ARBA00023317"/>
    </source>
</evidence>
<keyword evidence="12" id="KW-0670">Pyruvate</keyword>
<evidence type="ECO:0000313" key="17">
    <source>
        <dbReference type="Proteomes" id="UP001178507"/>
    </source>
</evidence>
<dbReference type="SUPFAM" id="SSF51621">
    <property type="entry name" value="Phosphoenolpyruvate/pyruvate domain"/>
    <property type="match status" value="1"/>
</dbReference>
<dbReference type="Gene3D" id="3.20.20.60">
    <property type="entry name" value="Phosphoenolpyruvate-binding domains"/>
    <property type="match status" value="1"/>
</dbReference>
<evidence type="ECO:0000256" key="14">
    <source>
        <dbReference type="SAM" id="Phobius"/>
    </source>
</evidence>
<protein>
    <recommendedName>
        <fullName evidence="4 13">Pyruvate kinase</fullName>
        <ecNumber evidence="4 13">2.7.1.40</ecNumber>
    </recommendedName>
</protein>
<dbReference type="InterPro" id="IPR015793">
    <property type="entry name" value="Pyrv_Knase_brl"/>
</dbReference>
<dbReference type="SUPFAM" id="SSF51905">
    <property type="entry name" value="FAD/NAD(P)-binding domain"/>
    <property type="match status" value="1"/>
</dbReference>
<feature type="transmembrane region" description="Helical" evidence="14">
    <location>
        <begin position="601"/>
        <end position="622"/>
    </location>
</feature>
<evidence type="ECO:0000256" key="2">
    <source>
        <dbReference type="ARBA" id="ARBA00004997"/>
    </source>
</evidence>
<dbReference type="EMBL" id="CAUJNA010003289">
    <property type="protein sequence ID" value="CAJ1398082.1"/>
    <property type="molecule type" value="Genomic_DNA"/>
</dbReference>
<keyword evidence="14" id="KW-1133">Transmembrane helix</keyword>
<evidence type="ECO:0000256" key="4">
    <source>
        <dbReference type="ARBA" id="ARBA00012142"/>
    </source>
</evidence>
<keyword evidence="9" id="KW-0067">ATP-binding</keyword>
<evidence type="ECO:0000256" key="11">
    <source>
        <dbReference type="ARBA" id="ARBA00023152"/>
    </source>
</evidence>
<comment type="catalytic activity">
    <reaction evidence="13">
        <text>pyruvate + ATP = phosphoenolpyruvate + ADP + H(+)</text>
        <dbReference type="Rhea" id="RHEA:18157"/>
        <dbReference type="ChEBI" id="CHEBI:15361"/>
        <dbReference type="ChEBI" id="CHEBI:15378"/>
        <dbReference type="ChEBI" id="CHEBI:30616"/>
        <dbReference type="ChEBI" id="CHEBI:58702"/>
        <dbReference type="ChEBI" id="CHEBI:456216"/>
        <dbReference type="EC" id="2.7.1.40"/>
    </reaction>
</comment>
<dbReference type="Pfam" id="PF00224">
    <property type="entry name" value="PK"/>
    <property type="match status" value="1"/>
</dbReference>
<dbReference type="InterPro" id="IPR015813">
    <property type="entry name" value="Pyrv/PenolPyrv_kinase-like_dom"/>
</dbReference>
<dbReference type="GO" id="GO:0000287">
    <property type="term" value="F:magnesium ion binding"/>
    <property type="evidence" value="ECO:0007669"/>
    <property type="project" value="InterPro"/>
</dbReference>
<keyword evidence="7" id="KW-0547">Nucleotide-binding</keyword>
<evidence type="ECO:0000256" key="7">
    <source>
        <dbReference type="ARBA" id="ARBA00022741"/>
    </source>
</evidence>
<dbReference type="EC" id="2.7.1.40" evidence="4 13"/>
<keyword evidence="5 13" id="KW-0808">Transferase</keyword>
<evidence type="ECO:0000256" key="3">
    <source>
        <dbReference type="ARBA" id="ARBA00008663"/>
    </source>
</evidence>
<evidence type="ECO:0000259" key="15">
    <source>
        <dbReference type="Pfam" id="PF00224"/>
    </source>
</evidence>
<dbReference type="Gene3D" id="3.50.50.60">
    <property type="entry name" value="FAD/NAD(P)-binding domain"/>
    <property type="match status" value="1"/>
</dbReference>
<dbReference type="Proteomes" id="UP001178507">
    <property type="component" value="Unassembled WGS sequence"/>
</dbReference>
<comment type="pathway">
    <text evidence="2 13">Carbohydrate degradation; glycolysis; pyruvate from D-glyceraldehyde 3-phosphate: step 5/5.</text>
</comment>
<feature type="domain" description="Pyruvate kinase barrel" evidence="15">
    <location>
        <begin position="674"/>
        <end position="825"/>
    </location>
</feature>
<keyword evidence="14" id="KW-0812">Transmembrane</keyword>
<sequence length="841" mass="94475">MDCEVCVVGLGVSSLPLLKLLQQTGTDFRVVTSAAFGIWQKLSEAKENFDLVTTIESTNYSWWDYDYDFPFYTARSYHEKLLQELTPELQARTVFAAVGRVEEADGKYQVFGSSGELLVSCRRLVHAVGFSPDQDILGNLRRIAETPGTQHFLIFGFSDTTNMYISRLVRAGHRVTIACRHFHVVDKIGCTHGNSGGPFDQYEPMQHWTGPNQGAPNVTGILVPLPIKGAKVGSPTWLAGKLTSYVASLVGLAEVLDLRSFDTEYQQMASGLVAEGKTDVPGGLGYLVKQWPVDEYVRFYSDERFREWMLRENVLLNDIYFFLQQGLVSLFHRDEVQHVAGKKYRLRGEEVEFDQVFHCQEAKHRTLDMPNICPHYSYAEHLFGMWNKARPNLFFLGTTRPYTGAFGCVAEVNAMFVHRMITDHCFAQKISAQFPSYLHRQRVTHYVQASEPDKLHVHWAGMHMLRVSEVLGCDLSYAEARKLGLATEWMTGPINALRCRICGPYATEGAAAKYRRSCAKLGTNQMYLNMIYRTWGDRLVVASWLPTLLLAAGLGWRQLGPAERALAAAGLYFLAATPTAPSRLRGFLLMLAFDSLYHTRAWVMLLLNCLQLLLSILCFLCGSTFGVPLIFRLGVVTDLVFLVLGYLSFPRAFFGDMRCRSPHKQWLFSTYLKVNWAVPHSAHYIALSFVQSAEDILECRKHCASDTKIIAKIENAAPTCHGPGVEGLRNFDAILQEADGIMVARGDLGMEIPIERIWMAQKFMIKRCKEAGKMAVTATEMLASMEDKPFPTRAEACDVANGVLDGSDMVMLSGEVANGDFPVQTCEMMRRIIEETEHAMD</sequence>
<dbReference type="GO" id="GO:0004743">
    <property type="term" value="F:pyruvate kinase activity"/>
    <property type="evidence" value="ECO:0007669"/>
    <property type="project" value="UniProtKB-EC"/>
</dbReference>
<comment type="similarity">
    <text evidence="3 13">Belongs to the pyruvate kinase family.</text>
</comment>
<gene>
    <name evidence="16" type="ORF">EVOR1521_LOCUS21954</name>
</gene>
<organism evidence="16 17">
    <name type="scientific">Effrenium voratum</name>
    <dbReference type="NCBI Taxonomy" id="2562239"/>
    <lineage>
        <taxon>Eukaryota</taxon>
        <taxon>Sar</taxon>
        <taxon>Alveolata</taxon>
        <taxon>Dinophyceae</taxon>
        <taxon>Suessiales</taxon>
        <taxon>Symbiodiniaceae</taxon>
        <taxon>Effrenium</taxon>
    </lineage>
</organism>
<dbReference type="GO" id="GO:0016301">
    <property type="term" value="F:kinase activity"/>
    <property type="evidence" value="ECO:0007669"/>
    <property type="project" value="UniProtKB-KW"/>
</dbReference>
<keyword evidence="6" id="KW-0479">Metal-binding</keyword>
<evidence type="ECO:0000256" key="9">
    <source>
        <dbReference type="ARBA" id="ARBA00022840"/>
    </source>
</evidence>
<feature type="transmembrane region" description="Helical" evidence="14">
    <location>
        <begin position="629"/>
        <end position="649"/>
    </location>
</feature>
<proteinExistence type="inferred from homology"/>
<accession>A0AA36J2S4</accession>
<name>A0AA36J2S4_9DINO</name>
<comment type="caution">
    <text evidence="16">The sequence shown here is derived from an EMBL/GenBank/DDBJ whole genome shotgun (WGS) entry which is preliminary data.</text>
</comment>
<reference evidence="16" key="1">
    <citation type="submission" date="2023-08" db="EMBL/GenBank/DDBJ databases">
        <authorList>
            <person name="Chen Y."/>
            <person name="Shah S."/>
            <person name="Dougan E. K."/>
            <person name="Thang M."/>
            <person name="Chan C."/>
        </authorList>
    </citation>
    <scope>NUCLEOTIDE SEQUENCE</scope>
</reference>
<evidence type="ECO:0000313" key="16">
    <source>
        <dbReference type="EMBL" id="CAJ1398082.1"/>
    </source>
</evidence>
<evidence type="ECO:0000256" key="1">
    <source>
        <dbReference type="ARBA" id="ARBA00001958"/>
    </source>
</evidence>
<evidence type="ECO:0000256" key="13">
    <source>
        <dbReference type="RuleBase" id="RU000504"/>
    </source>
</evidence>
<keyword evidence="14" id="KW-0472">Membrane</keyword>
<dbReference type="PANTHER" id="PTHR11817">
    <property type="entry name" value="PYRUVATE KINASE"/>
    <property type="match status" value="1"/>
</dbReference>
<dbReference type="GO" id="GO:0030955">
    <property type="term" value="F:potassium ion binding"/>
    <property type="evidence" value="ECO:0007669"/>
    <property type="project" value="InterPro"/>
</dbReference>
<keyword evidence="8 13" id="KW-0418">Kinase</keyword>
<evidence type="ECO:0000256" key="10">
    <source>
        <dbReference type="ARBA" id="ARBA00022842"/>
    </source>
</evidence>
<dbReference type="PRINTS" id="PR01050">
    <property type="entry name" value="PYRUVTKNASE"/>
</dbReference>
<evidence type="ECO:0000256" key="5">
    <source>
        <dbReference type="ARBA" id="ARBA00022679"/>
    </source>
</evidence>
<dbReference type="InterPro" id="IPR036188">
    <property type="entry name" value="FAD/NAD-bd_sf"/>
</dbReference>